<keyword evidence="1" id="KW-0472">Membrane</keyword>
<keyword evidence="1" id="KW-1133">Transmembrane helix</keyword>
<organism evidence="2 3">
    <name type="scientific">Salipiger bermudensis (strain DSM 26914 / JCM 13377 / KCTC 12554 / HTCC2601)</name>
    <name type="common">Pelagibaca bermudensis</name>
    <dbReference type="NCBI Taxonomy" id="314265"/>
    <lineage>
        <taxon>Bacteria</taxon>
        <taxon>Pseudomonadati</taxon>
        <taxon>Pseudomonadota</taxon>
        <taxon>Alphaproteobacteria</taxon>
        <taxon>Rhodobacterales</taxon>
        <taxon>Roseobacteraceae</taxon>
        <taxon>Salipiger</taxon>
    </lineage>
</organism>
<dbReference type="GeneID" id="92504779"/>
<reference evidence="2 3" key="1">
    <citation type="journal article" date="2010" name="J. Bacteriol.">
        <title>Genome sequences of Pelagibaca bermudensis HTCC2601T and Maritimibacter alkaliphilus HTCC2654T, the type strains of two marine Roseobacter genera.</title>
        <authorList>
            <person name="Thrash J.C."/>
            <person name="Cho J.C."/>
            <person name="Ferriera S."/>
            <person name="Johnson J."/>
            <person name="Vergin K.L."/>
            <person name="Giovannoni S.J."/>
        </authorList>
    </citation>
    <scope>NUCLEOTIDE SEQUENCE [LARGE SCALE GENOMIC DNA]</scope>
    <source>
        <strain evidence="3">DSM 26914 / JCM 13377 / KCTC 12554 / HTCC2601</strain>
    </source>
</reference>
<protein>
    <recommendedName>
        <fullName evidence="4">4 TMS phage holin, superfamily IV</fullName>
    </recommendedName>
</protein>
<accession>Q0FMX2</accession>
<dbReference type="EMBL" id="AATQ01000025">
    <property type="protein sequence ID" value="EAU45530.1"/>
    <property type="molecule type" value="Genomic_DNA"/>
</dbReference>
<dbReference type="RefSeq" id="WP_007797540.1">
    <property type="nucleotide sequence ID" value="NZ_DS022276.1"/>
</dbReference>
<comment type="caution">
    <text evidence="2">The sequence shown here is derived from an EMBL/GenBank/DDBJ whole genome shotgun (WGS) entry which is preliminary data.</text>
</comment>
<feature type="transmembrane region" description="Helical" evidence="1">
    <location>
        <begin position="32"/>
        <end position="53"/>
    </location>
</feature>
<evidence type="ECO:0000256" key="1">
    <source>
        <dbReference type="SAM" id="Phobius"/>
    </source>
</evidence>
<evidence type="ECO:0000313" key="2">
    <source>
        <dbReference type="EMBL" id="EAU45530.1"/>
    </source>
</evidence>
<dbReference type="Proteomes" id="UP000006230">
    <property type="component" value="Unassembled WGS sequence"/>
</dbReference>
<name>Q0FMX2_SALBH</name>
<keyword evidence="3" id="KW-1185">Reference proteome</keyword>
<feature type="transmembrane region" description="Helical" evidence="1">
    <location>
        <begin position="65"/>
        <end position="90"/>
    </location>
</feature>
<evidence type="ECO:0008006" key="4">
    <source>
        <dbReference type="Google" id="ProtNLM"/>
    </source>
</evidence>
<dbReference type="STRING" id="314265.R2601_18048"/>
<dbReference type="AlphaFoldDB" id="Q0FMX2"/>
<dbReference type="eggNOG" id="ENOG50320Y6">
    <property type="taxonomic scope" value="Bacteria"/>
</dbReference>
<keyword evidence="1" id="KW-0812">Transmembrane</keyword>
<feature type="transmembrane region" description="Helical" evidence="1">
    <location>
        <begin position="96"/>
        <end position="119"/>
    </location>
</feature>
<gene>
    <name evidence="2" type="ORF">R2601_18048</name>
</gene>
<evidence type="ECO:0000313" key="3">
    <source>
        <dbReference type="Proteomes" id="UP000006230"/>
    </source>
</evidence>
<sequence>MVKLALSAAAYLIANAVGLLLAAVLLAGFEIDPLSFVIVVVAFSIIQAVLGPMITKISLKQLPQLMGGVALVTVSIGLLITDLLLAGMSIGGVANWLAATLLVWLGSLIATILIPVYVFKQLAEEAKSKKKTA</sequence>
<proteinExistence type="predicted"/>
<dbReference type="HOGENOM" id="CLU_151963_0_0_5"/>
<dbReference type="OrthoDB" id="7867530at2"/>